<keyword evidence="1" id="KW-0812">Transmembrane</keyword>
<sequence length="218" mass="24347">MKQARSKKRKTFIILVAILVLIVYGFIIIDRNIKPTVLAICEAKARMIATQAINDAVRAKINEDINYNDLIFVKYDNQGKITMMQANTVLMNSIASEVALEVQENMRQIAASNIKIPLGNALNSQILSQWGPKININIVPQGTVTVDFTTEFEESGINQTRHKVFLTIKTNVRIIVPLTSDIIQVSTNVPIAETVIVGDVPQYYIKVPENEILNVIPD</sequence>
<dbReference type="RefSeq" id="WP_035161857.1">
    <property type="nucleotide sequence ID" value="NZ_AZTB01000005.1"/>
</dbReference>
<dbReference type="EMBL" id="AZTB01000005">
    <property type="protein sequence ID" value="KGG81156.1"/>
    <property type="molecule type" value="Genomic_DNA"/>
</dbReference>
<protein>
    <submittedName>
        <fullName evidence="2">Sporulation protein</fullName>
    </submittedName>
</protein>
<dbReference type="STRING" id="1156417.Y919_01860"/>
<dbReference type="Pfam" id="PF09560">
    <property type="entry name" value="Spore_YunB"/>
    <property type="match status" value="1"/>
</dbReference>
<name>A0A096DPI9_9FIRM</name>
<comment type="caution">
    <text evidence="2">The sequence shown here is derived from an EMBL/GenBank/DDBJ whole genome shotgun (WGS) entry which is preliminary data.</text>
</comment>
<dbReference type="AlphaFoldDB" id="A0A096DPI9"/>
<evidence type="ECO:0000256" key="1">
    <source>
        <dbReference type="SAM" id="Phobius"/>
    </source>
</evidence>
<dbReference type="NCBIfam" id="TIGR02832">
    <property type="entry name" value="spo_yunB"/>
    <property type="match status" value="1"/>
</dbReference>
<evidence type="ECO:0000313" key="2">
    <source>
        <dbReference type="EMBL" id="KGG81156.1"/>
    </source>
</evidence>
<evidence type="ECO:0000313" key="3">
    <source>
        <dbReference type="Proteomes" id="UP000029622"/>
    </source>
</evidence>
<reference evidence="2 3" key="1">
    <citation type="submission" date="2013-12" db="EMBL/GenBank/DDBJ databases">
        <title>Draft genome sequence of Caloranaerobacter sp. H53214.</title>
        <authorList>
            <person name="Jiang L.J."/>
            <person name="Shao Z.Z."/>
            <person name="Long M.N."/>
        </authorList>
    </citation>
    <scope>NUCLEOTIDE SEQUENCE [LARGE SCALE GENOMIC DNA]</scope>
    <source>
        <strain evidence="2 3">H53214</strain>
    </source>
</reference>
<dbReference type="Proteomes" id="UP000029622">
    <property type="component" value="Unassembled WGS sequence"/>
</dbReference>
<keyword evidence="1" id="KW-1133">Transmembrane helix</keyword>
<feature type="transmembrane region" description="Helical" evidence="1">
    <location>
        <begin position="12"/>
        <end position="29"/>
    </location>
</feature>
<keyword evidence="1" id="KW-0472">Membrane</keyword>
<proteinExistence type="predicted"/>
<gene>
    <name evidence="2" type="ORF">Y919_01860</name>
</gene>
<organism evidence="2 3">
    <name type="scientific">Caloranaerobacter azorensis H53214</name>
    <dbReference type="NCBI Taxonomy" id="1156417"/>
    <lineage>
        <taxon>Bacteria</taxon>
        <taxon>Bacillati</taxon>
        <taxon>Bacillota</taxon>
        <taxon>Tissierellia</taxon>
        <taxon>Tissierellales</taxon>
        <taxon>Thermohalobacteraceae</taxon>
        <taxon>Caloranaerobacter</taxon>
    </lineage>
</organism>
<dbReference type="PIRSF" id="PIRSF021383">
    <property type="entry name" value="YunB"/>
    <property type="match status" value="1"/>
</dbReference>
<accession>A0A096DPI9</accession>
<dbReference type="InterPro" id="IPR014197">
    <property type="entry name" value="Sporulation_prot_YunB"/>
</dbReference>